<dbReference type="AlphaFoldDB" id="A0A553QSZ6"/>
<dbReference type="OrthoDB" id="10616367at2759"/>
<comment type="caution">
    <text evidence="2">The sequence shown here is derived from an EMBL/GenBank/DDBJ whole genome shotgun (WGS) entry which is preliminary data.</text>
</comment>
<reference evidence="2 3" key="1">
    <citation type="journal article" date="2019" name="Sci. Data">
        <title>Hybrid genome assembly and annotation of Danionella translucida.</title>
        <authorList>
            <person name="Kadobianskyi M."/>
            <person name="Schulze L."/>
            <person name="Schuelke M."/>
            <person name="Judkewitz B."/>
        </authorList>
    </citation>
    <scope>NUCLEOTIDE SEQUENCE [LARGE SCALE GENOMIC DNA]</scope>
    <source>
        <strain evidence="2 3">Bolton</strain>
    </source>
</reference>
<protein>
    <submittedName>
        <fullName evidence="2">Uncharacterized protein</fullName>
    </submittedName>
</protein>
<evidence type="ECO:0000313" key="3">
    <source>
        <dbReference type="Proteomes" id="UP000316079"/>
    </source>
</evidence>
<accession>A0A553QSZ6</accession>
<dbReference type="Proteomes" id="UP000316079">
    <property type="component" value="Unassembled WGS sequence"/>
</dbReference>
<name>A0A553QSZ6_9TELE</name>
<keyword evidence="3" id="KW-1185">Reference proteome</keyword>
<gene>
    <name evidence="2" type="ORF">DNTS_002562</name>
</gene>
<evidence type="ECO:0000256" key="1">
    <source>
        <dbReference type="SAM" id="SignalP"/>
    </source>
</evidence>
<proteinExistence type="predicted"/>
<feature type="chain" id="PRO_5022115257" evidence="1">
    <location>
        <begin position="20"/>
        <end position="97"/>
    </location>
</feature>
<dbReference type="STRING" id="623744.A0A553QSZ6"/>
<organism evidence="2 3">
    <name type="scientific">Danionella cerebrum</name>
    <dbReference type="NCBI Taxonomy" id="2873325"/>
    <lineage>
        <taxon>Eukaryota</taxon>
        <taxon>Metazoa</taxon>
        <taxon>Chordata</taxon>
        <taxon>Craniata</taxon>
        <taxon>Vertebrata</taxon>
        <taxon>Euteleostomi</taxon>
        <taxon>Actinopterygii</taxon>
        <taxon>Neopterygii</taxon>
        <taxon>Teleostei</taxon>
        <taxon>Ostariophysi</taxon>
        <taxon>Cypriniformes</taxon>
        <taxon>Danionidae</taxon>
        <taxon>Danioninae</taxon>
        <taxon>Danionella</taxon>
    </lineage>
</organism>
<feature type="signal peptide" evidence="1">
    <location>
        <begin position="1"/>
        <end position="19"/>
    </location>
</feature>
<evidence type="ECO:0000313" key="2">
    <source>
        <dbReference type="EMBL" id="TRY92888.1"/>
    </source>
</evidence>
<sequence>MELAERCVLLLVCVAVSAALDLDALDPGYYLESSSPAEVIDYKDPCKAENALITEFLYRDPHPLLCRGTVTYERPALIINQGGCCETDSDNFLMRGL</sequence>
<dbReference type="EMBL" id="SRMA01025592">
    <property type="protein sequence ID" value="TRY92888.1"/>
    <property type="molecule type" value="Genomic_DNA"/>
</dbReference>
<keyword evidence="1" id="KW-0732">Signal</keyword>